<protein>
    <submittedName>
        <fullName evidence="2">Pyrimidine dimer DNA glycosylase</fullName>
    </submittedName>
</protein>
<evidence type="ECO:0000313" key="2">
    <source>
        <dbReference type="EMBL" id="CAB4131099.1"/>
    </source>
</evidence>
<gene>
    <name evidence="2" type="ORF">UFOVP128_58</name>
    <name evidence="3" type="ORF">UFOVP243_61</name>
</gene>
<name>A0A6J5LHK4_9CAUD</name>
<dbReference type="InterPro" id="IPR004260">
    <property type="entry name" value="Pyr-dimer_DNA_glycosylase"/>
</dbReference>
<dbReference type="EMBL" id="LR798296">
    <property type="protein sequence ID" value="CAB5222092.1"/>
    <property type="molecule type" value="Genomic_DNA"/>
</dbReference>
<accession>A0A6J5LHK4</accession>
<evidence type="ECO:0000256" key="1">
    <source>
        <dbReference type="PIRSR" id="PIRSR001000-1"/>
    </source>
</evidence>
<reference evidence="2" key="1">
    <citation type="submission" date="2020-04" db="EMBL/GenBank/DDBJ databases">
        <authorList>
            <person name="Chiriac C."/>
            <person name="Salcher M."/>
            <person name="Ghai R."/>
            <person name="Kavagutti S V."/>
        </authorList>
    </citation>
    <scope>NUCLEOTIDE SEQUENCE</scope>
</reference>
<dbReference type="EMBL" id="LR796239">
    <property type="protein sequence ID" value="CAB4131099.1"/>
    <property type="molecule type" value="Genomic_DNA"/>
</dbReference>
<evidence type="ECO:0000313" key="3">
    <source>
        <dbReference type="EMBL" id="CAB5222092.1"/>
    </source>
</evidence>
<dbReference type="PIRSF" id="PIRSF001000">
    <property type="entry name" value="PDG_ENDV"/>
    <property type="match status" value="1"/>
</dbReference>
<dbReference type="SUPFAM" id="SSF47077">
    <property type="entry name" value="T4 endonuclease V"/>
    <property type="match status" value="1"/>
</dbReference>
<dbReference type="InterPro" id="IPR024796">
    <property type="entry name" value="T4_endonuc_V"/>
</dbReference>
<dbReference type="Pfam" id="PF03013">
    <property type="entry name" value="Pyr_excise"/>
    <property type="match status" value="1"/>
</dbReference>
<dbReference type="Gene3D" id="1.10.440.10">
    <property type="entry name" value="T4 endonuclease V"/>
    <property type="match status" value="1"/>
</dbReference>
<feature type="active site" description="Proton acceptor" evidence="1">
    <location>
        <position position="23"/>
    </location>
</feature>
<sequence length="126" mass="14995">MTRINCVPVEELTDKHLGAEYRELPRLFGQIQKAIERGESPNDKRNPTVYKLGKGHTRFFYNKVSWLTKRYLQLVQECIKRGRVVNYPNPPELLKTISPEWWQTWEPTPEAMELNRQRIQERLNGT</sequence>
<organism evidence="2">
    <name type="scientific">uncultured Caudovirales phage</name>
    <dbReference type="NCBI Taxonomy" id="2100421"/>
    <lineage>
        <taxon>Viruses</taxon>
        <taxon>Duplodnaviria</taxon>
        <taxon>Heunggongvirae</taxon>
        <taxon>Uroviricota</taxon>
        <taxon>Caudoviricetes</taxon>
        <taxon>Peduoviridae</taxon>
        <taxon>Maltschvirus</taxon>
        <taxon>Maltschvirus maltsch</taxon>
    </lineage>
</organism>
<proteinExistence type="predicted"/>